<name>B9RZ70_RICCO</name>
<evidence type="ECO:0000313" key="1">
    <source>
        <dbReference type="EMBL" id="EEF43250.1"/>
    </source>
</evidence>
<gene>
    <name evidence="1" type="ORF">RCOM_0935940</name>
</gene>
<accession>B9RZ70</accession>
<proteinExistence type="predicted"/>
<dbReference type="AlphaFoldDB" id="B9RZ70"/>
<dbReference type="Proteomes" id="UP000008311">
    <property type="component" value="Unassembled WGS sequence"/>
</dbReference>
<evidence type="ECO:0008006" key="3">
    <source>
        <dbReference type="Google" id="ProtNLM"/>
    </source>
</evidence>
<sequence length="103" mass="12041">MERLAHIIDRFMQDGNWSPVHINRGSPSLTHLFFADDLLLFAEATLIFPVRKRLLKVILSVASEVVVSRSSLVRKVLSTFLYNVRCELWVWWSGFRRIVAKRN</sequence>
<organism evidence="1 2">
    <name type="scientific">Ricinus communis</name>
    <name type="common">Castor bean</name>
    <dbReference type="NCBI Taxonomy" id="3988"/>
    <lineage>
        <taxon>Eukaryota</taxon>
        <taxon>Viridiplantae</taxon>
        <taxon>Streptophyta</taxon>
        <taxon>Embryophyta</taxon>
        <taxon>Tracheophyta</taxon>
        <taxon>Spermatophyta</taxon>
        <taxon>Magnoliopsida</taxon>
        <taxon>eudicotyledons</taxon>
        <taxon>Gunneridae</taxon>
        <taxon>Pentapetalae</taxon>
        <taxon>rosids</taxon>
        <taxon>fabids</taxon>
        <taxon>Malpighiales</taxon>
        <taxon>Euphorbiaceae</taxon>
        <taxon>Acalyphoideae</taxon>
        <taxon>Acalypheae</taxon>
        <taxon>Ricinus</taxon>
    </lineage>
</organism>
<protein>
    <recommendedName>
        <fullName evidence="3">Reverse transcriptase domain-containing protein</fullName>
    </recommendedName>
</protein>
<dbReference type="EMBL" id="EQ973834">
    <property type="protein sequence ID" value="EEF43250.1"/>
    <property type="molecule type" value="Genomic_DNA"/>
</dbReference>
<keyword evidence="2" id="KW-1185">Reference proteome</keyword>
<evidence type="ECO:0000313" key="2">
    <source>
        <dbReference type="Proteomes" id="UP000008311"/>
    </source>
</evidence>
<dbReference type="InParanoid" id="B9RZ70"/>
<reference evidence="2" key="1">
    <citation type="journal article" date="2010" name="Nat. Biotechnol.">
        <title>Draft genome sequence of the oilseed species Ricinus communis.</title>
        <authorList>
            <person name="Chan A.P."/>
            <person name="Crabtree J."/>
            <person name="Zhao Q."/>
            <person name="Lorenzi H."/>
            <person name="Orvis J."/>
            <person name="Puiu D."/>
            <person name="Melake-Berhan A."/>
            <person name="Jones K.M."/>
            <person name="Redman J."/>
            <person name="Chen G."/>
            <person name="Cahoon E.B."/>
            <person name="Gedil M."/>
            <person name="Stanke M."/>
            <person name="Haas B.J."/>
            <person name="Wortman J.R."/>
            <person name="Fraser-Liggett C.M."/>
            <person name="Ravel J."/>
            <person name="Rabinowicz P.D."/>
        </authorList>
    </citation>
    <scope>NUCLEOTIDE SEQUENCE [LARGE SCALE GENOMIC DNA]</scope>
    <source>
        <strain evidence="2">cv. Hale</strain>
    </source>
</reference>